<accession>A0A3A4NC27</accession>
<gene>
    <name evidence="1" type="ORF">C4520_17880</name>
</gene>
<dbReference type="EMBL" id="QZKU01000122">
    <property type="protein sequence ID" value="RJP17072.1"/>
    <property type="molecule type" value="Genomic_DNA"/>
</dbReference>
<dbReference type="NCBIfam" id="TIGR03831">
    <property type="entry name" value="YgiT_finger"/>
    <property type="match status" value="1"/>
</dbReference>
<name>A0A3A4NC27_ABYX5</name>
<dbReference type="CDD" id="cd12870">
    <property type="entry name" value="MqsA"/>
    <property type="match status" value="1"/>
</dbReference>
<dbReference type="Proteomes" id="UP000265882">
    <property type="component" value="Unassembled WGS sequence"/>
</dbReference>
<comment type="caution">
    <text evidence="1">The sequence shown here is derived from an EMBL/GenBank/DDBJ whole genome shotgun (WGS) entry which is preliminary data.</text>
</comment>
<dbReference type="AlphaFoldDB" id="A0A3A4NC27"/>
<dbReference type="InterPro" id="IPR022453">
    <property type="entry name" value="Znf_MqsA-type"/>
</dbReference>
<evidence type="ECO:0000313" key="2">
    <source>
        <dbReference type="Proteomes" id="UP000265882"/>
    </source>
</evidence>
<evidence type="ECO:0000313" key="1">
    <source>
        <dbReference type="EMBL" id="RJP17072.1"/>
    </source>
</evidence>
<dbReference type="Gene3D" id="3.10.20.860">
    <property type="match status" value="1"/>
</dbReference>
<organism evidence="1 2">
    <name type="scientific">Abyssobacteria bacterium (strain SURF_5)</name>
    <dbReference type="NCBI Taxonomy" id="2093360"/>
    <lineage>
        <taxon>Bacteria</taxon>
        <taxon>Pseudomonadati</taxon>
        <taxon>Candidatus Hydrogenedentota</taxon>
        <taxon>Candidatus Abyssobacteria</taxon>
    </lineage>
</organism>
<reference evidence="1 2" key="1">
    <citation type="journal article" date="2017" name="ISME J.">
        <title>Energy and carbon metabolisms in a deep terrestrial subsurface fluid microbial community.</title>
        <authorList>
            <person name="Momper L."/>
            <person name="Jungbluth S.P."/>
            <person name="Lee M.D."/>
            <person name="Amend J.P."/>
        </authorList>
    </citation>
    <scope>NUCLEOTIDE SEQUENCE [LARGE SCALE GENOMIC DNA]</scope>
    <source>
        <strain evidence="1">SURF_5</strain>
    </source>
</reference>
<protein>
    <submittedName>
        <fullName evidence="1">Type II toxin-antitoxin system MqsA family antitoxin</fullName>
    </submittedName>
</protein>
<sequence length="85" mass="9446">MEDTIPKGARKMKCSIKGCPGEYEQRLVVHTVRHKGQVIVIDHVPAEVCSVCGDVLFSPETIRRIEKLLQTAGHPTATVPLYEYA</sequence>
<proteinExistence type="predicted"/>